<dbReference type="GO" id="GO:0004523">
    <property type="term" value="F:RNA-DNA hybrid ribonuclease activity"/>
    <property type="evidence" value="ECO:0007669"/>
    <property type="project" value="InterPro"/>
</dbReference>
<feature type="domain" description="RNase H type-1" evidence="1">
    <location>
        <begin position="3"/>
        <end position="38"/>
    </location>
</feature>
<reference evidence="2" key="1">
    <citation type="submission" date="2019-09" db="EMBL/GenBank/DDBJ databases">
        <title>Draft genome information of white flower Hibiscus syriacus.</title>
        <authorList>
            <person name="Kim Y.-M."/>
        </authorList>
    </citation>
    <scope>NUCLEOTIDE SEQUENCE [LARGE SCALE GENOMIC DNA]</scope>
    <source>
        <strain evidence="2">YM2019G1</strain>
    </source>
</reference>
<evidence type="ECO:0000313" key="3">
    <source>
        <dbReference type="Proteomes" id="UP000436088"/>
    </source>
</evidence>
<dbReference type="Pfam" id="PF13456">
    <property type="entry name" value="RVT_3"/>
    <property type="match status" value="1"/>
</dbReference>
<gene>
    <name evidence="2" type="ORF">F3Y22_tig00110258pilonHSYRG00044</name>
</gene>
<accession>A0A6A3B9W8</accession>
<protein>
    <recommendedName>
        <fullName evidence="1">RNase H type-1 domain-containing protein</fullName>
    </recommendedName>
</protein>
<name>A0A6A3B9W8_HIBSY</name>
<organism evidence="2 3">
    <name type="scientific">Hibiscus syriacus</name>
    <name type="common">Rose of Sharon</name>
    <dbReference type="NCBI Taxonomy" id="106335"/>
    <lineage>
        <taxon>Eukaryota</taxon>
        <taxon>Viridiplantae</taxon>
        <taxon>Streptophyta</taxon>
        <taxon>Embryophyta</taxon>
        <taxon>Tracheophyta</taxon>
        <taxon>Spermatophyta</taxon>
        <taxon>Magnoliopsida</taxon>
        <taxon>eudicotyledons</taxon>
        <taxon>Gunneridae</taxon>
        <taxon>Pentapetalae</taxon>
        <taxon>rosids</taxon>
        <taxon>malvids</taxon>
        <taxon>Malvales</taxon>
        <taxon>Malvaceae</taxon>
        <taxon>Malvoideae</taxon>
        <taxon>Hibiscus</taxon>
    </lineage>
</organism>
<dbReference type="Proteomes" id="UP000436088">
    <property type="component" value="Unassembled WGS sequence"/>
</dbReference>
<evidence type="ECO:0000259" key="1">
    <source>
        <dbReference type="Pfam" id="PF13456"/>
    </source>
</evidence>
<proteinExistence type="predicted"/>
<dbReference type="InterPro" id="IPR002156">
    <property type="entry name" value="RNaseH_domain"/>
</dbReference>
<dbReference type="AlphaFoldDB" id="A0A6A3B9W8"/>
<comment type="caution">
    <text evidence="2">The sequence shown here is derived from an EMBL/GenBank/DDBJ whole genome shotgun (WGS) entry which is preliminary data.</text>
</comment>
<keyword evidence="3" id="KW-1185">Reference proteome</keyword>
<sequence>MDAELWGIIEDLGIAWELGLPNVILEIDNKEVCTLVQHGLCMDLHSRLQIMAPAADLQWLYHRKCDEDDLPVPPSPREDKEDSWSDAMSTWQIDLTGNASGLVAGLCISVE</sequence>
<dbReference type="EMBL" id="VEPZ02000898">
    <property type="protein sequence ID" value="KAE8712265.1"/>
    <property type="molecule type" value="Genomic_DNA"/>
</dbReference>
<dbReference type="GO" id="GO:0003676">
    <property type="term" value="F:nucleic acid binding"/>
    <property type="evidence" value="ECO:0007669"/>
    <property type="project" value="InterPro"/>
</dbReference>
<evidence type="ECO:0000313" key="2">
    <source>
        <dbReference type="EMBL" id="KAE8712265.1"/>
    </source>
</evidence>